<gene>
    <name evidence="1" type="ORF">BCV71DRAFT_128762</name>
</gene>
<name>A0A0A1NYM1_RHIZD</name>
<organism evidence="1 2">
    <name type="scientific">Rhizopus microsporus</name>
    <dbReference type="NCBI Taxonomy" id="58291"/>
    <lineage>
        <taxon>Eukaryota</taxon>
        <taxon>Fungi</taxon>
        <taxon>Fungi incertae sedis</taxon>
        <taxon>Mucoromycota</taxon>
        <taxon>Mucoromycotina</taxon>
        <taxon>Mucoromycetes</taxon>
        <taxon>Mucorales</taxon>
        <taxon>Mucorineae</taxon>
        <taxon>Rhizopodaceae</taxon>
        <taxon>Rhizopus</taxon>
    </lineage>
</organism>
<sequence>MPITDDRMSIGEEEDEVLAEYPIYLTNELSKYLYLFQYPMRSTPFNARTGPTAARLKPNAKMVELDLPLDTRSAFYSTERGEDFAMGLNDKTIKTAYDRRMEEHEEELNGYYSKGSKKKEEELLDKMTLTSTQIPTQTKYAIGVIRDQELHLTPIRTTIQLRPGFKYIDKIDEKWKAANKRIQDVEKQEEKKKTTEPGQAQTVQVSVKNAEREGSIRKNIYSLSVKNAEEEEWQPVVYYDQLSLQAEKVSEKLYAGNKEELICTTSNDEYLTQLSYGAQTR</sequence>
<dbReference type="PANTHER" id="PTHR12069:SF0">
    <property type="entry name" value="DNA-DIRECTED RNA POLYMERASE III SUBUNIT RPC5"/>
    <property type="match status" value="1"/>
</dbReference>
<dbReference type="AlphaFoldDB" id="A0A0A1NYM1"/>
<accession>A0A0A1NYM1</accession>
<dbReference type="OMA" id="VFQYPIY"/>
<protein>
    <recommendedName>
        <fullName evidence="3">DNA-directed RNA polymerase III subunit Rpc5</fullName>
    </recommendedName>
</protein>
<evidence type="ECO:0000313" key="2">
    <source>
        <dbReference type="Proteomes" id="UP000242381"/>
    </source>
</evidence>
<evidence type="ECO:0008006" key="3">
    <source>
        <dbReference type="Google" id="ProtNLM"/>
    </source>
</evidence>
<dbReference type="InterPro" id="IPR006886">
    <property type="entry name" value="RNA_pol_III_Rpc5"/>
</dbReference>
<dbReference type="EMBL" id="KV921353">
    <property type="protein sequence ID" value="ORE17526.1"/>
    <property type="molecule type" value="Genomic_DNA"/>
</dbReference>
<proteinExistence type="predicted"/>
<dbReference type="Proteomes" id="UP000242381">
    <property type="component" value="Unassembled WGS sequence"/>
</dbReference>
<dbReference type="GO" id="GO:0005666">
    <property type="term" value="C:RNA polymerase III complex"/>
    <property type="evidence" value="ECO:0007669"/>
    <property type="project" value="TreeGrafter"/>
</dbReference>
<dbReference type="Pfam" id="PF04801">
    <property type="entry name" value="RPC5"/>
    <property type="match status" value="1"/>
</dbReference>
<dbReference type="VEuPathDB" id="FungiDB:BCV72DRAFT_293553"/>
<reference evidence="1 2" key="1">
    <citation type="journal article" date="2016" name="Proc. Natl. Acad. Sci. U.S.A.">
        <title>Lipid metabolic changes in an early divergent fungus govern the establishment of a mutualistic symbiosis with endobacteria.</title>
        <authorList>
            <person name="Lastovetsky O.A."/>
            <person name="Gaspar M.L."/>
            <person name="Mondo S.J."/>
            <person name="LaButti K.M."/>
            <person name="Sandor L."/>
            <person name="Grigoriev I.V."/>
            <person name="Henry S.A."/>
            <person name="Pawlowska T.E."/>
        </authorList>
    </citation>
    <scope>NUCLEOTIDE SEQUENCE [LARGE SCALE GENOMIC DNA]</scope>
    <source>
        <strain evidence="1 2">ATCC 11559</strain>
    </source>
</reference>
<dbReference type="GO" id="GO:0042797">
    <property type="term" value="P:tRNA transcription by RNA polymerase III"/>
    <property type="evidence" value="ECO:0007669"/>
    <property type="project" value="TreeGrafter"/>
</dbReference>
<dbReference type="PANTHER" id="PTHR12069">
    <property type="entry name" value="DNA-DIRECTED RNA POLYMERASES III 80 KDA POLYPEPTIDE RNA POLYMERASE III SUBUNIT 5"/>
    <property type="match status" value="1"/>
</dbReference>
<evidence type="ECO:0000313" key="1">
    <source>
        <dbReference type="EMBL" id="ORE17526.1"/>
    </source>
</evidence>